<protein>
    <recommendedName>
        <fullName evidence="2">Apple domain-containing protein</fullName>
    </recommendedName>
</protein>
<dbReference type="EMBL" id="JAPFFM010000005">
    <property type="protein sequence ID" value="KAJ6761880.1"/>
    <property type="molecule type" value="Genomic_DNA"/>
</dbReference>
<keyword evidence="4" id="KW-1185">Reference proteome</keyword>
<feature type="transmembrane region" description="Helical" evidence="1">
    <location>
        <begin position="207"/>
        <end position="231"/>
    </location>
</feature>
<name>A0A9Q1A848_9ROSI</name>
<keyword evidence="1" id="KW-0812">Transmembrane</keyword>
<evidence type="ECO:0000313" key="4">
    <source>
        <dbReference type="Proteomes" id="UP001151752"/>
    </source>
</evidence>
<dbReference type="Proteomes" id="UP001151752">
    <property type="component" value="Chromosome 19"/>
</dbReference>
<dbReference type="Pfam" id="PF08276">
    <property type="entry name" value="PAN_2"/>
    <property type="match status" value="1"/>
</dbReference>
<keyword evidence="1" id="KW-0472">Membrane</keyword>
<organism evidence="3 4">
    <name type="scientific">Salix koriyanagi</name>
    <dbReference type="NCBI Taxonomy" id="2511006"/>
    <lineage>
        <taxon>Eukaryota</taxon>
        <taxon>Viridiplantae</taxon>
        <taxon>Streptophyta</taxon>
        <taxon>Embryophyta</taxon>
        <taxon>Tracheophyta</taxon>
        <taxon>Spermatophyta</taxon>
        <taxon>Magnoliopsida</taxon>
        <taxon>eudicotyledons</taxon>
        <taxon>Gunneridae</taxon>
        <taxon>Pentapetalae</taxon>
        <taxon>rosids</taxon>
        <taxon>fabids</taxon>
        <taxon>Malpighiales</taxon>
        <taxon>Salicaceae</taxon>
        <taxon>Saliceae</taxon>
        <taxon>Salix</taxon>
    </lineage>
</organism>
<proteinExistence type="predicted"/>
<keyword evidence="1" id="KW-1133">Transmembrane helix</keyword>
<evidence type="ECO:0000259" key="2">
    <source>
        <dbReference type="PROSITE" id="PS50948"/>
    </source>
</evidence>
<dbReference type="InterPro" id="IPR003609">
    <property type="entry name" value="Pan_app"/>
</dbReference>
<comment type="caution">
    <text evidence="3">The sequence shown here is derived from an EMBL/GenBank/DDBJ whole genome shotgun (WGS) entry which is preliminary data.</text>
</comment>
<evidence type="ECO:0000256" key="1">
    <source>
        <dbReference type="SAM" id="Phobius"/>
    </source>
</evidence>
<accession>A0A9Q1A848</accession>
<feature type="non-terminal residue" evidence="3">
    <location>
        <position position="1"/>
    </location>
</feature>
<sequence>MMKAGKADVEFDYSFENECLNKCLSRCECQGYSYQKAEKGDDNNITCWIWLKDLNNIQEDLSDRGRDLNVRVPHSTIASVKRKCKICGTTIIPYPLSTGPNCGDKMYYNFLCKSAFQLSFETPDGKNYSVTGIDEELQKFSIRVGDDDCKANESMGDSTESWPFNVIGRCDANPTDGKKSCLCIKSFRWDPKTVDCIPSSKEKRGSLFLVLLGVIGASVIIPCASFLLCYLGKSKKVTGRENKESNQGNAACHLNDAERRLRDLIYADHSTEDDKKGIE</sequence>
<reference evidence="3" key="1">
    <citation type="submission" date="2022-11" db="EMBL/GenBank/DDBJ databases">
        <authorList>
            <person name="Hyden B.L."/>
            <person name="Feng K."/>
            <person name="Yates T."/>
            <person name="Jawdy S."/>
            <person name="Smart L.B."/>
            <person name="Muchero W."/>
        </authorList>
    </citation>
    <scope>NUCLEOTIDE SEQUENCE</scope>
    <source>
        <tissue evidence="3">Shoot tip</tissue>
    </source>
</reference>
<dbReference type="PROSITE" id="PS50948">
    <property type="entry name" value="PAN"/>
    <property type="match status" value="1"/>
</dbReference>
<gene>
    <name evidence="3" type="ORF">OIU74_024528</name>
</gene>
<evidence type="ECO:0000313" key="3">
    <source>
        <dbReference type="EMBL" id="KAJ6761880.1"/>
    </source>
</evidence>
<dbReference type="AlphaFoldDB" id="A0A9Q1A848"/>
<reference evidence="3" key="2">
    <citation type="journal article" date="2023" name="Int. J. Mol. Sci.">
        <title>De Novo Assembly and Annotation of 11 Diverse Shrub Willow (Salix) Genomes Reveals Novel Gene Organization in Sex-Linked Regions.</title>
        <authorList>
            <person name="Hyden B."/>
            <person name="Feng K."/>
            <person name="Yates T.B."/>
            <person name="Jawdy S."/>
            <person name="Cereghino C."/>
            <person name="Smart L.B."/>
            <person name="Muchero W."/>
        </authorList>
    </citation>
    <scope>NUCLEOTIDE SEQUENCE</scope>
    <source>
        <tissue evidence="3">Shoot tip</tissue>
    </source>
</reference>
<feature type="domain" description="Apple" evidence="2">
    <location>
        <begin position="1"/>
        <end position="73"/>
    </location>
</feature>